<sequence length="301" mass="34254">MTDSTFKSGYVAIIGRPNVGKSTLINRVLGQKLCITSRRPQTTRHRILGIKTTDDSQLIYVDTPGMHIDDKRAMNKYMNRAAASSIDHVDVILFVVDGMNWTEEDEQVLQRLKTSAEAPVILVINKMDKLADKEVMLPHIEKLAAQYNYSNVLPISARKGVNLDQLESEIKKLMPEGELIFPEDQLTDRSSRFLAAELVREKLFRHLGQELPYSITVEIEQFDDEENLYRIGAVVYVERSGQKAIVIGKGGELLKSVGKDARLEMESLFGKKVFLRLWVKVREGWGDNERMLKNLGYNDEL</sequence>
<dbReference type="FunFam" id="3.30.300.20:FF:000003">
    <property type="entry name" value="GTPase Era"/>
    <property type="match status" value="1"/>
</dbReference>
<dbReference type="GO" id="GO:0000028">
    <property type="term" value="P:ribosomal small subunit assembly"/>
    <property type="evidence" value="ECO:0007669"/>
    <property type="project" value="TreeGrafter"/>
</dbReference>
<dbReference type="PANTHER" id="PTHR42698">
    <property type="entry name" value="GTPASE ERA"/>
    <property type="match status" value="1"/>
</dbReference>
<dbReference type="InterPro" id="IPR005662">
    <property type="entry name" value="GTPase_Era-like"/>
</dbReference>
<dbReference type="InterPro" id="IPR027417">
    <property type="entry name" value="P-loop_NTPase"/>
</dbReference>
<dbReference type="EMBL" id="LAZR01004004">
    <property type="protein sequence ID" value="KKN12687.1"/>
    <property type="molecule type" value="Genomic_DNA"/>
</dbReference>
<reference evidence="7" key="1">
    <citation type="journal article" date="2015" name="Nature">
        <title>Complex archaea that bridge the gap between prokaryotes and eukaryotes.</title>
        <authorList>
            <person name="Spang A."/>
            <person name="Saw J.H."/>
            <person name="Jorgensen S.L."/>
            <person name="Zaremba-Niedzwiedzka K."/>
            <person name="Martijn J."/>
            <person name="Lind A.E."/>
            <person name="van Eijk R."/>
            <person name="Schleper C."/>
            <person name="Guy L."/>
            <person name="Ettema T.J."/>
        </authorList>
    </citation>
    <scope>NUCLEOTIDE SEQUENCE</scope>
</reference>
<dbReference type="CDD" id="cd04163">
    <property type="entry name" value="Era"/>
    <property type="match status" value="1"/>
</dbReference>
<accession>A0A0F9NKY0</accession>
<dbReference type="Gene3D" id="3.30.300.20">
    <property type="match status" value="1"/>
</dbReference>
<comment type="caution">
    <text evidence="7">The sequence shown here is derived from an EMBL/GenBank/DDBJ whole genome shotgun (WGS) entry which is preliminary data.</text>
</comment>
<dbReference type="GO" id="GO:0043024">
    <property type="term" value="F:ribosomal small subunit binding"/>
    <property type="evidence" value="ECO:0007669"/>
    <property type="project" value="TreeGrafter"/>
</dbReference>
<dbReference type="HAMAP" id="MF_00367">
    <property type="entry name" value="GTPase_Era"/>
    <property type="match status" value="1"/>
</dbReference>
<dbReference type="PROSITE" id="PS50823">
    <property type="entry name" value="KH_TYPE_2"/>
    <property type="match status" value="1"/>
</dbReference>
<dbReference type="SUPFAM" id="SSF52540">
    <property type="entry name" value="P-loop containing nucleoside triphosphate hydrolases"/>
    <property type="match status" value="1"/>
</dbReference>
<dbReference type="NCBIfam" id="NF000908">
    <property type="entry name" value="PRK00089.1"/>
    <property type="match status" value="1"/>
</dbReference>
<dbReference type="InterPro" id="IPR030388">
    <property type="entry name" value="G_ERA_dom"/>
</dbReference>
<evidence type="ECO:0000313" key="7">
    <source>
        <dbReference type="EMBL" id="KKN12687.1"/>
    </source>
</evidence>
<feature type="domain" description="Era-type G" evidence="6">
    <location>
        <begin position="7"/>
        <end position="176"/>
    </location>
</feature>
<feature type="domain" description="KH type-2" evidence="5">
    <location>
        <begin position="207"/>
        <end position="283"/>
    </location>
</feature>
<gene>
    <name evidence="7" type="ORF">LCGC14_1013970</name>
</gene>
<dbReference type="Pfam" id="PF01926">
    <property type="entry name" value="MMR_HSR1"/>
    <property type="match status" value="1"/>
</dbReference>
<evidence type="ECO:0000256" key="3">
    <source>
        <dbReference type="ARBA" id="ARBA00022884"/>
    </source>
</evidence>
<name>A0A0F9NKY0_9ZZZZ</name>
<evidence type="ECO:0000256" key="4">
    <source>
        <dbReference type="ARBA" id="ARBA00023134"/>
    </source>
</evidence>
<comment type="similarity">
    <text evidence="1">Belongs to the TRAFAC class TrmE-Era-EngA-EngB-Septin-like GTPase superfamily. Era GTPase family.</text>
</comment>
<dbReference type="SUPFAM" id="SSF54814">
    <property type="entry name" value="Prokaryotic type KH domain (KH-domain type II)"/>
    <property type="match status" value="1"/>
</dbReference>
<dbReference type="Gene3D" id="3.40.50.300">
    <property type="entry name" value="P-loop containing nucleotide triphosphate hydrolases"/>
    <property type="match status" value="1"/>
</dbReference>
<dbReference type="Pfam" id="PF07650">
    <property type="entry name" value="KH_2"/>
    <property type="match status" value="1"/>
</dbReference>
<evidence type="ECO:0000259" key="6">
    <source>
        <dbReference type="PROSITE" id="PS51713"/>
    </source>
</evidence>
<dbReference type="NCBIfam" id="TIGR00231">
    <property type="entry name" value="small_GTP"/>
    <property type="match status" value="1"/>
</dbReference>
<dbReference type="InterPro" id="IPR009019">
    <property type="entry name" value="KH_sf_prok-type"/>
</dbReference>
<dbReference type="GO" id="GO:0019843">
    <property type="term" value="F:rRNA binding"/>
    <property type="evidence" value="ECO:0007669"/>
    <property type="project" value="TreeGrafter"/>
</dbReference>
<dbReference type="CDD" id="cd22534">
    <property type="entry name" value="KH-II_Era"/>
    <property type="match status" value="1"/>
</dbReference>
<dbReference type="PANTHER" id="PTHR42698:SF1">
    <property type="entry name" value="GTPASE ERA, MITOCHONDRIAL"/>
    <property type="match status" value="1"/>
</dbReference>
<evidence type="ECO:0000256" key="2">
    <source>
        <dbReference type="ARBA" id="ARBA00022741"/>
    </source>
</evidence>
<protein>
    <recommendedName>
        <fullName evidence="8">Era-type G domain-containing protein</fullName>
    </recommendedName>
</protein>
<dbReference type="InterPro" id="IPR004044">
    <property type="entry name" value="KH_dom_type_2"/>
</dbReference>
<keyword evidence="2" id="KW-0547">Nucleotide-binding</keyword>
<keyword evidence="3" id="KW-0694">RNA-binding</keyword>
<organism evidence="7">
    <name type="scientific">marine sediment metagenome</name>
    <dbReference type="NCBI Taxonomy" id="412755"/>
    <lineage>
        <taxon>unclassified sequences</taxon>
        <taxon>metagenomes</taxon>
        <taxon>ecological metagenomes</taxon>
    </lineage>
</organism>
<proteinExistence type="inferred from homology"/>
<evidence type="ECO:0000259" key="5">
    <source>
        <dbReference type="PROSITE" id="PS50823"/>
    </source>
</evidence>
<keyword evidence="4" id="KW-0342">GTP-binding</keyword>
<dbReference type="InterPro" id="IPR005225">
    <property type="entry name" value="Small_GTP-bd"/>
</dbReference>
<dbReference type="NCBIfam" id="TIGR00436">
    <property type="entry name" value="era"/>
    <property type="match status" value="1"/>
</dbReference>
<evidence type="ECO:0008006" key="8">
    <source>
        <dbReference type="Google" id="ProtNLM"/>
    </source>
</evidence>
<dbReference type="GO" id="GO:0005829">
    <property type="term" value="C:cytosol"/>
    <property type="evidence" value="ECO:0007669"/>
    <property type="project" value="TreeGrafter"/>
</dbReference>
<dbReference type="AlphaFoldDB" id="A0A0F9NKY0"/>
<evidence type="ECO:0000256" key="1">
    <source>
        <dbReference type="ARBA" id="ARBA00007921"/>
    </source>
</evidence>
<dbReference type="PRINTS" id="PR00326">
    <property type="entry name" value="GTP1OBG"/>
</dbReference>
<dbReference type="PROSITE" id="PS51713">
    <property type="entry name" value="G_ERA"/>
    <property type="match status" value="1"/>
</dbReference>
<dbReference type="InterPro" id="IPR015946">
    <property type="entry name" value="KH_dom-like_a/b"/>
</dbReference>
<dbReference type="FunFam" id="3.40.50.300:FF:000094">
    <property type="entry name" value="GTPase Era"/>
    <property type="match status" value="1"/>
</dbReference>
<dbReference type="InterPro" id="IPR006073">
    <property type="entry name" value="GTP-bd"/>
</dbReference>
<dbReference type="GO" id="GO:0005525">
    <property type="term" value="F:GTP binding"/>
    <property type="evidence" value="ECO:0007669"/>
    <property type="project" value="UniProtKB-KW"/>
</dbReference>